<dbReference type="InterPro" id="IPR036388">
    <property type="entry name" value="WH-like_DNA-bd_sf"/>
</dbReference>
<dbReference type="InterPro" id="IPR000847">
    <property type="entry name" value="LysR_HTH_N"/>
</dbReference>
<evidence type="ECO:0000256" key="2">
    <source>
        <dbReference type="ARBA" id="ARBA00023015"/>
    </source>
</evidence>
<dbReference type="InterPro" id="IPR005119">
    <property type="entry name" value="LysR_subst-bd"/>
</dbReference>
<organism evidence="6 7">
    <name type="scientific">Clostridium paraputrificum</name>
    <dbReference type="NCBI Taxonomy" id="29363"/>
    <lineage>
        <taxon>Bacteria</taxon>
        <taxon>Bacillati</taxon>
        <taxon>Bacillota</taxon>
        <taxon>Clostridia</taxon>
        <taxon>Eubacteriales</taxon>
        <taxon>Clostridiaceae</taxon>
        <taxon>Clostridium</taxon>
    </lineage>
</organism>
<evidence type="ECO:0000313" key="7">
    <source>
        <dbReference type="Proteomes" id="UP000092714"/>
    </source>
</evidence>
<dbReference type="FunFam" id="1.10.10.10:FF:000001">
    <property type="entry name" value="LysR family transcriptional regulator"/>
    <property type="match status" value="1"/>
</dbReference>
<dbReference type="Gene3D" id="3.40.190.290">
    <property type="match status" value="1"/>
</dbReference>
<evidence type="ECO:0000256" key="1">
    <source>
        <dbReference type="ARBA" id="ARBA00009437"/>
    </source>
</evidence>
<dbReference type="Gene3D" id="1.10.10.10">
    <property type="entry name" value="Winged helix-like DNA-binding domain superfamily/Winged helix DNA-binding domain"/>
    <property type="match status" value="1"/>
</dbReference>
<dbReference type="Proteomes" id="UP000092714">
    <property type="component" value="Unassembled WGS sequence"/>
</dbReference>
<evidence type="ECO:0000313" key="6">
    <source>
        <dbReference type="EMBL" id="OBY10586.1"/>
    </source>
</evidence>
<dbReference type="RefSeq" id="WP_027098256.1">
    <property type="nucleotide sequence ID" value="NZ_CABHIH010000002.1"/>
</dbReference>
<dbReference type="EMBL" id="MAPZ01000019">
    <property type="protein sequence ID" value="OBY10586.1"/>
    <property type="molecule type" value="Genomic_DNA"/>
</dbReference>
<dbReference type="OrthoDB" id="9785745at2"/>
<keyword evidence="7" id="KW-1185">Reference proteome</keyword>
<feature type="domain" description="HTH lysR-type" evidence="5">
    <location>
        <begin position="1"/>
        <end position="58"/>
    </location>
</feature>
<accession>A0A173YYT2</accession>
<dbReference type="Pfam" id="PF03466">
    <property type="entry name" value="LysR_substrate"/>
    <property type="match status" value="1"/>
</dbReference>
<comment type="caution">
    <text evidence="6">The sequence shown here is derived from an EMBL/GenBank/DDBJ whole genome shotgun (WGS) entry which is preliminary data.</text>
</comment>
<dbReference type="eggNOG" id="COG0583">
    <property type="taxonomic scope" value="Bacteria"/>
</dbReference>
<dbReference type="PANTHER" id="PTHR30126">
    <property type="entry name" value="HTH-TYPE TRANSCRIPTIONAL REGULATOR"/>
    <property type="match status" value="1"/>
</dbReference>
<dbReference type="GO" id="GO:0003700">
    <property type="term" value="F:DNA-binding transcription factor activity"/>
    <property type="evidence" value="ECO:0007669"/>
    <property type="project" value="InterPro"/>
</dbReference>
<dbReference type="CDD" id="cd08420">
    <property type="entry name" value="PBP2_CysL_like"/>
    <property type="match status" value="1"/>
</dbReference>
<name>A0A173YYT2_9CLOT</name>
<evidence type="ECO:0000256" key="4">
    <source>
        <dbReference type="ARBA" id="ARBA00023163"/>
    </source>
</evidence>
<reference evidence="6 7" key="1">
    <citation type="submission" date="2016-06" db="EMBL/GenBank/DDBJ databases">
        <authorList>
            <person name="Kjaerup R.B."/>
            <person name="Dalgaard T.S."/>
            <person name="Juul-Madsen H.R."/>
        </authorList>
    </citation>
    <scope>NUCLEOTIDE SEQUENCE [LARGE SCALE GENOMIC DNA]</scope>
    <source>
        <strain evidence="6 7">373-A1</strain>
    </source>
</reference>
<dbReference type="GeneID" id="42776082"/>
<dbReference type="AlphaFoldDB" id="A0A173YYT2"/>
<sequence>MNIRKLKIFYATATSLNMTKVAKELYISQPSVSQAIHEFEEEIGARLFDRIGKRIYLTNEGEVCLNYVRRILNLYEEATEKVNEITNQEKGKIKIGASTTIGTYILPDILKEFVEVHKGIEISLIIENTTNIEKLILENKVDFAFVEGRIISEEINKIPVWKDEIVFITSAKHPLGDKGIITPKELKKEKLIMREFGSGTREIVESFFLEKNIDYRIFMELGNTEAIKKSVEANLGVGCISKRCLEDKVEKGELKTLRMDCGNINRELILIIHKDKFMNNNMKEFIKFINK</sequence>
<keyword evidence="3" id="KW-0238">DNA-binding</keyword>
<dbReference type="PANTHER" id="PTHR30126:SF39">
    <property type="entry name" value="HTH-TYPE TRANSCRIPTIONAL REGULATOR CYSL"/>
    <property type="match status" value="1"/>
</dbReference>
<dbReference type="InterPro" id="IPR036390">
    <property type="entry name" value="WH_DNA-bd_sf"/>
</dbReference>
<proteinExistence type="inferred from homology"/>
<dbReference type="SUPFAM" id="SSF53850">
    <property type="entry name" value="Periplasmic binding protein-like II"/>
    <property type="match status" value="1"/>
</dbReference>
<comment type="similarity">
    <text evidence="1">Belongs to the LysR transcriptional regulatory family.</text>
</comment>
<dbReference type="SUPFAM" id="SSF46785">
    <property type="entry name" value="Winged helix' DNA-binding domain"/>
    <property type="match status" value="1"/>
</dbReference>
<dbReference type="PROSITE" id="PS50931">
    <property type="entry name" value="HTH_LYSR"/>
    <property type="match status" value="1"/>
</dbReference>
<gene>
    <name evidence="6" type="ORF">CP373A1_08740</name>
</gene>
<keyword evidence="4" id="KW-0804">Transcription</keyword>
<evidence type="ECO:0000256" key="3">
    <source>
        <dbReference type="ARBA" id="ARBA00023125"/>
    </source>
</evidence>
<keyword evidence="2" id="KW-0805">Transcription regulation</keyword>
<dbReference type="GO" id="GO:0000976">
    <property type="term" value="F:transcription cis-regulatory region binding"/>
    <property type="evidence" value="ECO:0007669"/>
    <property type="project" value="TreeGrafter"/>
</dbReference>
<evidence type="ECO:0000259" key="5">
    <source>
        <dbReference type="PROSITE" id="PS50931"/>
    </source>
</evidence>
<protein>
    <submittedName>
        <fullName evidence="6">LysR family transcriptional regulator</fullName>
    </submittedName>
</protein>
<dbReference type="Pfam" id="PF00126">
    <property type="entry name" value="HTH_1"/>
    <property type="match status" value="1"/>
</dbReference>
<dbReference type="PRINTS" id="PR00039">
    <property type="entry name" value="HTHLYSR"/>
</dbReference>